<dbReference type="SUPFAM" id="SSF56784">
    <property type="entry name" value="HAD-like"/>
    <property type="match status" value="1"/>
</dbReference>
<evidence type="ECO:0000256" key="1">
    <source>
        <dbReference type="ARBA" id="ARBA00001946"/>
    </source>
</evidence>
<comment type="caution">
    <text evidence="7">The sequence shown here is derived from an EMBL/GenBank/DDBJ whole genome shotgun (WGS) entry which is preliminary data.</text>
</comment>
<dbReference type="PANTHER" id="PTHR12181">
    <property type="entry name" value="LIPIN"/>
    <property type="match status" value="1"/>
</dbReference>
<comment type="similarity">
    <text evidence="2">Belongs to the lipin family.</text>
</comment>
<keyword evidence="4" id="KW-0378">Hydrolase</keyword>
<evidence type="ECO:0000313" key="7">
    <source>
        <dbReference type="EMBL" id="MCL7031806.1"/>
    </source>
</evidence>
<name>A0AA41V5S9_PAPNU</name>
<feature type="compositionally biased region" description="Basic and acidic residues" evidence="5">
    <location>
        <begin position="638"/>
        <end position="655"/>
    </location>
</feature>
<dbReference type="Proteomes" id="UP001177140">
    <property type="component" value="Unassembled WGS sequence"/>
</dbReference>
<feature type="compositionally biased region" description="Polar residues" evidence="5">
    <location>
        <begin position="676"/>
        <end position="693"/>
    </location>
</feature>
<feature type="compositionally biased region" description="Polar residues" evidence="5">
    <location>
        <begin position="110"/>
        <end position="119"/>
    </location>
</feature>
<sequence length="1253" mass="136899">MFAVEKLSSYITQGVYTVSGPFHPFGGAVDIIVVQQQDGSFKSSPWNVRFGKFQGVLKAKEKVVNISVNGVEANFHMYLDHKGEAYFLKEDEENSVTLSCKSSDCDTDDPSQNGKLKQSRSCDLDSDLRGSVTQIDAGSQKIVLTTKSNRPVFGFMFGRKSVEGDKQDEGSAVGMVRASSLECAEMAADLLELNWSTNRSSSGNSSRLSASSLPADVYNDFQINDDTNSEVLGVSDVKMDDCSEPGIQKSDCYDEVNKPGRSCVESQGQHVKLSISEVNASSEGVVEASIEVGKFDVHNVEVEKRKKVSISEFSVSYEQNSRLDKLEGGSGSTQDNLEQSSAETDGYSSCSISHEEKEDLYPKCESSDSPRIVVDLQLEGSLGDMLADLEQSFDEMDGFSSCRASHDEREALCLNTESSESRNIDTDVLCLGGSGNTVAHQDQPCDIPDSYSSCCVSHEEREVICTKAESSESPNVVVNVSDEQCHENVNSCIGECEVAIVNVHPEAQCDKSERNLHPESGILLIKEIANGETESISVAEDADFTILESPSSVAILQVAEIDMITNKKSLERDELEGSASQSPVTSLSTSCLPDMGYLDDPSLREIQFSIVTKNQIVDSAEVAESKGVSVSSSFNRSINRDKEEDNVKGENDKLHPSLVVDCDQGLAIPDLHEKLSNSSMAPSDGSTEDQFLSSDEDDCITDDVQSKDGSIPHPIVSVDDAVEMKSSGDINIDTSLSMNEFAVKCLPDAFRPLIEGSKRLSSPMSIPRSQKVAEEEAIRRIQSVPILRSHIGDLEASDDPHPLSHSLGSSSENLEPGLLGKDNLIAEDMQLLEGLKSMPDNSGIEISLCRHLLFEGMGVDAAFQAFEAEKMAFTSLLPSLLKDDRLVVRIGGQYFPWDAGARIISQIYSPTHEQISEPKDMIAVDQLVKSLEDDASITVATTGGSWGIWPFTFKKSASANSVQSVLDGAKDSLADNVGNSISSIASDRNTKEAKVTKKRTKAKSIVPTSEQLNTLDLKEGQNAVTFTFSTAMLGKQRVEARIYLWKWNTRIVISDVDGTITKSDVLGQFMPLVGRDWSQTGVAHLFSAIKENGYQLLFLSARAISQAYITRRFLLNLKQDGKALPDGPVVISPDGLFPSLYREVIRRAPHEFKIACLSDIKALFPPDCNPFYAGFGNRDTDEFSYLKVGIPKGKIFIINPKGQVAVNRRVDTKSYTSLHELVNGMFPPMCSTAEPEEYNTWNFWKVPLPDVDI</sequence>
<feature type="region of interest" description="Disordered" evidence="5">
    <location>
        <begin position="101"/>
        <end position="120"/>
    </location>
</feature>
<reference evidence="7" key="1">
    <citation type="submission" date="2022-03" db="EMBL/GenBank/DDBJ databases">
        <title>A functionally conserved STORR gene fusion in Papaver species that diverged 16.8 million years ago.</title>
        <authorList>
            <person name="Catania T."/>
        </authorList>
    </citation>
    <scope>NUCLEOTIDE SEQUENCE</scope>
    <source>
        <strain evidence="7">S-191538</strain>
    </source>
</reference>
<proteinExistence type="inferred from homology"/>
<dbReference type="SMART" id="SM00775">
    <property type="entry name" value="LNS2"/>
    <property type="match status" value="1"/>
</dbReference>
<evidence type="ECO:0000259" key="6">
    <source>
        <dbReference type="SMART" id="SM00775"/>
    </source>
</evidence>
<evidence type="ECO:0000256" key="4">
    <source>
        <dbReference type="ARBA" id="ARBA00022801"/>
    </source>
</evidence>
<dbReference type="Pfam" id="PF08235">
    <property type="entry name" value="LNS2"/>
    <property type="match status" value="1"/>
</dbReference>
<feature type="region of interest" description="Disordered" evidence="5">
    <location>
        <begin position="633"/>
        <end position="655"/>
    </location>
</feature>
<dbReference type="InterPro" id="IPR036412">
    <property type="entry name" value="HAD-like_sf"/>
</dbReference>
<evidence type="ECO:0000256" key="2">
    <source>
        <dbReference type="ARBA" id="ARBA00005476"/>
    </source>
</evidence>
<dbReference type="InterPro" id="IPR013209">
    <property type="entry name" value="LNS2"/>
</dbReference>
<dbReference type="Pfam" id="PF04571">
    <property type="entry name" value="Lipin_N"/>
    <property type="match status" value="1"/>
</dbReference>
<gene>
    <name evidence="7" type="ORF">MKW94_002588</name>
</gene>
<keyword evidence="8" id="KW-1185">Reference proteome</keyword>
<dbReference type="EMBL" id="JAJJMA010116037">
    <property type="protein sequence ID" value="MCL7031806.1"/>
    <property type="molecule type" value="Genomic_DNA"/>
</dbReference>
<accession>A0AA41V5S9</accession>
<dbReference type="InterPro" id="IPR007651">
    <property type="entry name" value="Lipin_N"/>
</dbReference>
<protein>
    <recommendedName>
        <fullName evidence="3">phosphatidate phosphatase</fullName>
        <ecNumber evidence="3">3.1.3.4</ecNumber>
    </recommendedName>
</protein>
<comment type="cofactor">
    <cofactor evidence="1">
        <name>Mg(2+)</name>
        <dbReference type="ChEBI" id="CHEBI:18420"/>
    </cofactor>
</comment>
<dbReference type="EC" id="3.1.3.4" evidence="3"/>
<evidence type="ECO:0000256" key="3">
    <source>
        <dbReference type="ARBA" id="ARBA00012638"/>
    </source>
</evidence>
<dbReference type="PANTHER" id="PTHR12181:SF12">
    <property type="entry name" value="PHOSPHATIDATE PHOSPHATASE"/>
    <property type="match status" value="1"/>
</dbReference>
<feature type="compositionally biased region" description="Polar residues" evidence="5">
    <location>
        <begin position="332"/>
        <end position="352"/>
    </location>
</feature>
<dbReference type="InterPro" id="IPR026058">
    <property type="entry name" value="LIPIN"/>
</dbReference>
<feature type="region of interest" description="Disordered" evidence="5">
    <location>
        <begin position="674"/>
        <end position="694"/>
    </location>
</feature>
<dbReference type="InterPro" id="IPR031315">
    <property type="entry name" value="LNS2/PITP"/>
</dbReference>
<dbReference type="GO" id="GO:0008195">
    <property type="term" value="F:phosphatidate phosphatase activity"/>
    <property type="evidence" value="ECO:0007669"/>
    <property type="project" value="UniProtKB-EC"/>
</dbReference>
<feature type="region of interest" description="Disordered" evidence="5">
    <location>
        <begin position="321"/>
        <end position="352"/>
    </location>
</feature>
<feature type="domain" description="LNS2/PITP" evidence="6">
    <location>
        <begin position="1051"/>
        <end position="1207"/>
    </location>
</feature>
<evidence type="ECO:0000313" key="8">
    <source>
        <dbReference type="Proteomes" id="UP001177140"/>
    </source>
</evidence>
<dbReference type="InterPro" id="IPR031703">
    <property type="entry name" value="Lipin_mid"/>
</dbReference>
<dbReference type="AlphaFoldDB" id="A0AA41V5S9"/>
<dbReference type="Pfam" id="PF16876">
    <property type="entry name" value="Lipin_mid"/>
    <property type="match status" value="1"/>
</dbReference>
<evidence type="ECO:0000256" key="5">
    <source>
        <dbReference type="SAM" id="MobiDB-lite"/>
    </source>
</evidence>
<organism evidence="7 8">
    <name type="scientific">Papaver nudicaule</name>
    <name type="common">Iceland poppy</name>
    <dbReference type="NCBI Taxonomy" id="74823"/>
    <lineage>
        <taxon>Eukaryota</taxon>
        <taxon>Viridiplantae</taxon>
        <taxon>Streptophyta</taxon>
        <taxon>Embryophyta</taxon>
        <taxon>Tracheophyta</taxon>
        <taxon>Spermatophyta</taxon>
        <taxon>Magnoliopsida</taxon>
        <taxon>Ranunculales</taxon>
        <taxon>Papaveraceae</taxon>
        <taxon>Papaveroideae</taxon>
        <taxon>Papaver</taxon>
    </lineage>
</organism>